<dbReference type="InterPro" id="IPR001810">
    <property type="entry name" value="F-box_dom"/>
</dbReference>
<name>A0AAV1DXX5_OLDCO</name>
<dbReference type="Gene3D" id="3.80.10.10">
    <property type="entry name" value="Ribonuclease Inhibitor"/>
    <property type="match status" value="1"/>
</dbReference>
<dbReference type="SUPFAM" id="SSF81383">
    <property type="entry name" value="F-box domain"/>
    <property type="match status" value="1"/>
</dbReference>
<dbReference type="SUPFAM" id="SSF52047">
    <property type="entry name" value="RNI-like"/>
    <property type="match status" value="1"/>
</dbReference>
<dbReference type="InterPro" id="IPR032675">
    <property type="entry name" value="LRR_dom_sf"/>
</dbReference>
<dbReference type="InterPro" id="IPR055357">
    <property type="entry name" value="LRR_At1g61320_AtMIF1"/>
</dbReference>
<sequence>MAGLRSEFQLRKVAESEQSDRISLLPTEILVHILSFLKLKEMARTSLVSKHWVELWMFAAVGLDFDGSKVLVGLATRKNEKSFLKKKRCQFVEWVNKVLQLHKAMVIDEFRICFELDKSSQRDIDEWLRFAFARGVQRLQLDLLKYGCPSHEISKPYIFPSCQILNQDSDNISSISEESPTTDVHDKGTRTLAFTDFKSLTSLVLEGVNVTGETLSFFLNKFHFLERLIVSGSSSRDLSSVVVCGSSPPLKYLELTYCRYLKSITVRDSCLVSLKFTRVGDLVLENVPMLVDVWVCGVSVSRVIPLLSCSLLSRLEVLDLYVMGEETFVQVPQLSALKELVLHVCAHEDDSIIHLIHSFMRSSSKSEKFVLELPAVFGAKGKLRKFSSPPHLQHLKVVEFRGYYGRKTEDELVMYFLENGTASALERIILDPRCQEIFCRERVKEPEEENFARVGAEKLLKGLMIPSSVELVIL</sequence>
<dbReference type="Pfam" id="PF23622">
    <property type="entry name" value="LRR_At1g61320_AtMIF1"/>
    <property type="match status" value="1"/>
</dbReference>
<gene>
    <name evidence="2" type="ORF">OLC1_LOCUS18934</name>
</gene>
<dbReference type="PANTHER" id="PTHR34145:SF68">
    <property type="entry name" value="FBD DOMAIN-CONTAINING PROTEIN"/>
    <property type="match status" value="1"/>
</dbReference>
<evidence type="ECO:0000313" key="2">
    <source>
        <dbReference type="EMBL" id="CAI9111568.1"/>
    </source>
</evidence>
<dbReference type="PROSITE" id="PS50181">
    <property type="entry name" value="FBOX"/>
    <property type="match status" value="1"/>
</dbReference>
<reference evidence="2" key="1">
    <citation type="submission" date="2023-03" db="EMBL/GenBank/DDBJ databases">
        <authorList>
            <person name="Julca I."/>
        </authorList>
    </citation>
    <scope>NUCLEOTIDE SEQUENCE</scope>
</reference>
<dbReference type="Proteomes" id="UP001161247">
    <property type="component" value="Chromosome 6"/>
</dbReference>
<protein>
    <submittedName>
        <fullName evidence="2">OLC1v1011820C2</fullName>
    </submittedName>
</protein>
<keyword evidence="3" id="KW-1185">Reference proteome</keyword>
<dbReference type="InterPro" id="IPR036047">
    <property type="entry name" value="F-box-like_dom_sf"/>
</dbReference>
<dbReference type="PANTHER" id="PTHR34145">
    <property type="entry name" value="OS02G0105600 PROTEIN"/>
    <property type="match status" value="1"/>
</dbReference>
<evidence type="ECO:0000313" key="3">
    <source>
        <dbReference type="Proteomes" id="UP001161247"/>
    </source>
</evidence>
<dbReference type="InterPro" id="IPR053772">
    <property type="entry name" value="At1g61320/At1g61330-like"/>
</dbReference>
<dbReference type="SMART" id="SM00256">
    <property type="entry name" value="FBOX"/>
    <property type="match status" value="1"/>
</dbReference>
<accession>A0AAV1DXX5</accession>
<dbReference type="Gene3D" id="1.20.1280.50">
    <property type="match status" value="1"/>
</dbReference>
<dbReference type="EMBL" id="OX459123">
    <property type="protein sequence ID" value="CAI9111568.1"/>
    <property type="molecule type" value="Genomic_DNA"/>
</dbReference>
<organism evidence="2 3">
    <name type="scientific">Oldenlandia corymbosa var. corymbosa</name>
    <dbReference type="NCBI Taxonomy" id="529605"/>
    <lineage>
        <taxon>Eukaryota</taxon>
        <taxon>Viridiplantae</taxon>
        <taxon>Streptophyta</taxon>
        <taxon>Embryophyta</taxon>
        <taxon>Tracheophyta</taxon>
        <taxon>Spermatophyta</taxon>
        <taxon>Magnoliopsida</taxon>
        <taxon>eudicotyledons</taxon>
        <taxon>Gunneridae</taxon>
        <taxon>Pentapetalae</taxon>
        <taxon>asterids</taxon>
        <taxon>lamiids</taxon>
        <taxon>Gentianales</taxon>
        <taxon>Rubiaceae</taxon>
        <taxon>Rubioideae</taxon>
        <taxon>Spermacoceae</taxon>
        <taxon>Hedyotis-Oldenlandia complex</taxon>
        <taxon>Oldenlandia</taxon>
    </lineage>
</organism>
<proteinExistence type="predicted"/>
<dbReference type="Pfam" id="PF12937">
    <property type="entry name" value="F-box-like"/>
    <property type="match status" value="1"/>
</dbReference>
<dbReference type="AlphaFoldDB" id="A0AAV1DXX5"/>
<feature type="domain" description="F-box" evidence="1">
    <location>
        <begin position="19"/>
        <end position="55"/>
    </location>
</feature>
<evidence type="ECO:0000259" key="1">
    <source>
        <dbReference type="PROSITE" id="PS50181"/>
    </source>
</evidence>